<keyword evidence="2" id="KW-1133">Transmembrane helix</keyword>
<dbReference type="PANTHER" id="PTHR34558:SF16">
    <property type="match status" value="1"/>
</dbReference>
<gene>
    <name evidence="3" type="ORF">Acr_00g0006860</name>
</gene>
<dbReference type="EMBL" id="BJWL01000086">
    <property type="protein sequence ID" value="GFS29471.1"/>
    <property type="molecule type" value="Genomic_DNA"/>
</dbReference>
<evidence type="ECO:0000313" key="4">
    <source>
        <dbReference type="Proteomes" id="UP000585474"/>
    </source>
</evidence>
<dbReference type="AlphaFoldDB" id="A0A7J0D864"/>
<feature type="compositionally biased region" description="Low complexity" evidence="1">
    <location>
        <begin position="39"/>
        <end position="53"/>
    </location>
</feature>
<dbReference type="PANTHER" id="PTHR34558">
    <property type="entry name" value="EXPRESSED PROTEIN"/>
    <property type="match status" value="1"/>
</dbReference>
<organism evidence="3 4">
    <name type="scientific">Actinidia rufa</name>
    <dbReference type="NCBI Taxonomy" id="165716"/>
    <lineage>
        <taxon>Eukaryota</taxon>
        <taxon>Viridiplantae</taxon>
        <taxon>Streptophyta</taxon>
        <taxon>Embryophyta</taxon>
        <taxon>Tracheophyta</taxon>
        <taxon>Spermatophyta</taxon>
        <taxon>Magnoliopsida</taxon>
        <taxon>eudicotyledons</taxon>
        <taxon>Gunneridae</taxon>
        <taxon>Pentapetalae</taxon>
        <taxon>asterids</taxon>
        <taxon>Ericales</taxon>
        <taxon>Actinidiaceae</taxon>
        <taxon>Actinidia</taxon>
    </lineage>
</organism>
<keyword evidence="2" id="KW-0472">Membrane</keyword>
<evidence type="ECO:0000256" key="2">
    <source>
        <dbReference type="SAM" id="Phobius"/>
    </source>
</evidence>
<evidence type="ECO:0000256" key="1">
    <source>
        <dbReference type="SAM" id="MobiDB-lite"/>
    </source>
</evidence>
<evidence type="ECO:0000313" key="3">
    <source>
        <dbReference type="EMBL" id="GFS29471.1"/>
    </source>
</evidence>
<dbReference type="OrthoDB" id="686454at2759"/>
<evidence type="ECO:0008006" key="5">
    <source>
        <dbReference type="Google" id="ProtNLM"/>
    </source>
</evidence>
<proteinExistence type="predicted"/>
<keyword evidence="4" id="KW-1185">Reference proteome</keyword>
<keyword evidence="2" id="KW-0812">Transmembrane</keyword>
<reference evidence="4" key="1">
    <citation type="submission" date="2019-07" db="EMBL/GenBank/DDBJ databases">
        <title>De Novo Assembly of kiwifruit Actinidia rufa.</title>
        <authorList>
            <person name="Sugita-Konishi S."/>
            <person name="Sato K."/>
            <person name="Mori E."/>
            <person name="Abe Y."/>
            <person name="Kisaki G."/>
            <person name="Hamano K."/>
            <person name="Suezawa K."/>
            <person name="Otani M."/>
            <person name="Fukuda T."/>
            <person name="Manabe T."/>
            <person name="Gomi K."/>
            <person name="Tabuchi M."/>
            <person name="Akimitsu K."/>
            <person name="Kataoka I."/>
        </authorList>
    </citation>
    <scope>NUCLEOTIDE SEQUENCE [LARGE SCALE GENOMIC DNA]</scope>
    <source>
        <strain evidence="4">cv. Fuchu</strain>
    </source>
</reference>
<protein>
    <recommendedName>
        <fullName evidence="5">RING/U-box superfamily protein</fullName>
    </recommendedName>
</protein>
<accession>A0A7J0D864</accession>
<comment type="caution">
    <text evidence="3">The sequence shown here is derived from an EMBL/GenBank/DDBJ whole genome shotgun (WGS) entry which is preliminary data.</text>
</comment>
<feature type="transmembrane region" description="Helical" evidence="2">
    <location>
        <begin position="72"/>
        <end position="91"/>
    </location>
</feature>
<feature type="region of interest" description="Disordered" evidence="1">
    <location>
        <begin position="39"/>
        <end position="65"/>
    </location>
</feature>
<name>A0A7J0D864_9ERIC</name>
<dbReference type="Proteomes" id="UP000585474">
    <property type="component" value="Unassembled WGS sequence"/>
</dbReference>
<sequence length="102" mass="10676">MTKIHGSQGLDLMAPMAANGPDSPVFGLKDEIAPIPALSSGGNNSGIGNSLGSRRVMRHHHSSDKSVAGGDVILGGFATVLVAAIFCYLRVTRRHQHINTDT</sequence>